<feature type="region of interest" description="Disordered" evidence="1">
    <location>
        <begin position="1"/>
        <end position="20"/>
    </location>
</feature>
<dbReference type="AlphaFoldDB" id="A0A4R5DAJ3"/>
<evidence type="ECO:0000256" key="1">
    <source>
        <dbReference type="SAM" id="MobiDB-lite"/>
    </source>
</evidence>
<name>A0A4R5DAJ3_9ACTN</name>
<dbReference type="Gene3D" id="1.10.10.60">
    <property type="entry name" value="Homeodomain-like"/>
    <property type="match status" value="1"/>
</dbReference>
<gene>
    <name evidence="2" type="ORF">E1269_11350</name>
</gene>
<dbReference type="Proteomes" id="UP000294739">
    <property type="component" value="Unassembled WGS sequence"/>
</dbReference>
<feature type="compositionally biased region" description="Polar residues" evidence="1">
    <location>
        <begin position="1"/>
        <end position="10"/>
    </location>
</feature>
<evidence type="ECO:0000313" key="3">
    <source>
        <dbReference type="Proteomes" id="UP000294739"/>
    </source>
</evidence>
<organism evidence="2 3">
    <name type="scientific">Jiangella asiatica</name>
    <dbReference type="NCBI Taxonomy" id="2530372"/>
    <lineage>
        <taxon>Bacteria</taxon>
        <taxon>Bacillati</taxon>
        <taxon>Actinomycetota</taxon>
        <taxon>Actinomycetes</taxon>
        <taxon>Jiangellales</taxon>
        <taxon>Jiangellaceae</taxon>
        <taxon>Jiangella</taxon>
    </lineage>
</organism>
<dbReference type="InParanoid" id="A0A4R5DAJ3"/>
<accession>A0A4R5DAJ3</accession>
<reference evidence="2 3" key="1">
    <citation type="submission" date="2019-03" db="EMBL/GenBank/DDBJ databases">
        <title>Draft genome sequences of novel Actinobacteria.</title>
        <authorList>
            <person name="Sahin N."/>
            <person name="Ay H."/>
            <person name="Saygin H."/>
        </authorList>
    </citation>
    <scope>NUCLEOTIDE SEQUENCE [LARGE SCALE GENOMIC DNA]</scope>
    <source>
        <strain evidence="2 3">5K138</strain>
    </source>
</reference>
<evidence type="ECO:0000313" key="2">
    <source>
        <dbReference type="EMBL" id="TDE10662.1"/>
    </source>
</evidence>
<sequence>MDNPATTQDGHQADDDHSTSVDNLSAVARAARAAQLRASGLTWDAIAAECGYANKSNAYRAVKSHFDEMPAFEVDDLRRLWDERVETLWRIAYMDALKGKAGAVTAAVRVAERAARLHGLDEPAELSINPSTRELEEWVAQIAEHEMAWLPVEADVIDGELAGELDDPGE</sequence>
<dbReference type="RefSeq" id="WP_131894447.1">
    <property type="nucleotide sequence ID" value="NZ_SMKZ01000013.1"/>
</dbReference>
<proteinExistence type="predicted"/>
<protein>
    <submittedName>
        <fullName evidence="2">Uncharacterized protein</fullName>
    </submittedName>
</protein>
<dbReference type="OrthoDB" id="5126344at2"/>
<keyword evidence="3" id="KW-1185">Reference proteome</keyword>
<comment type="caution">
    <text evidence="2">The sequence shown here is derived from an EMBL/GenBank/DDBJ whole genome shotgun (WGS) entry which is preliminary data.</text>
</comment>
<dbReference type="EMBL" id="SMKZ01000013">
    <property type="protein sequence ID" value="TDE10662.1"/>
    <property type="molecule type" value="Genomic_DNA"/>
</dbReference>